<dbReference type="PIRSF" id="PIRSF000124">
    <property type="entry name" value="UDPglc_GDPman_dh"/>
    <property type="match status" value="1"/>
</dbReference>
<dbReference type="InterPro" id="IPR017476">
    <property type="entry name" value="UDP-Glc/GDP-Man"/>
</dbReference>
<reference evidence="5 6" key="1">
    <citation type="submission" date="2024-09" db="EMBL/GenBank/DDBJ databases">
        <authorList>
            <person name="Sun Q."/>
            <person name="Mori K."/>
        </authorList>
    </citation>
    <scope>NUCLEOTIDE SEQUENCE [LARGE SCALE GENOMIC DNA]</scope>
    <source>
        <strain evidence="5 6">NCAIM B.02301</strain>
    </source>
</reference>
<dbReference type="InterPro" id="IPR028359">
    <property type="entry name" value="UDP_ManNAc/GlcNAc_DH"/>
</dbReference>
<evidence type="ECO:0000256" key="1">
    <source>
        <dbReference type="ARBA" id="ARBA00023002"/>
    </source>
</evidence>
<dbReference type="PANTHER" id="PTHR43491">
    <property type="entry name" value="UDP-N-ACETYL-D-MANNOSAMINE DEHYDROGENASE"/>
    <property type="match status" value="1"/>
</dbReference>
<dbReference type="InterPro" id="IPR036291">
    <property type="entry name" value="NAD(P)-bd_dom_sf"/>
</dbReference>
<comment type="caution">
    <text evidence="5">The sequence shown here is derived from an EMBL/GenBank/DDBJ whole genome shotgun (WGS) entry which is preliminary data.</text>
</comment>
<evidence type="ECO:0000256" key="2">
    <source>
        <dbReference type="ARBA" id="ARBA00023027"/>
    </source>
</evidence>
<sequence>MNLVEKIQSKQAHVGIIGLGYVGLPLGAAFAESGLQVTGIDLNKDKVETLNRGLSYITDIENETIQTIVEKGKFQATTDFSAITKLDAICICVPTPLNKNQEPDLSYVEAVMTELQAYLQPETLVILESTTYPGTTEERIEKVLARSGLIAGINYYLCYSPERVDPGNKTYTIYNTPKVIGGVTKKCQQLAETLYGTIVNETILVSNPKVAEMSKLLENTFRSVNIAFINEMALMCDRIGVNIWEVIHAASTKPFGFMSFYPGPGIGGHCIPLDPMYLSWRAKEVNFFSRFIELSQDINSNMPRFVVRKVAELLNTQKKCINGSRILLLGMAYKPDVNDLRESPSLDIYELLKEKGALMTVNDPCCDMMFDVSNEEVELQHTINYAELGSYDLVVMLTAHSAYNFNKIAESGVLILDTRNAFKGVQAPNIVRIGDALGEVHPETPKEKVLVSG</sequence>
<dbReference type="Gene3D" id="3.40.50.720">
    <property type="entry name" value="NAD(P)-binding Rossmann-like Domain"/>
    <property type="match status" value="2"/>
</dbReference>
<dbReference type="InterPro" id="IPR014027">
    <property type="entry name" value="UDP-Glc/GDP-Man_DH_C"/>
</dbReference>
<dbReference type="SUPFAM" id="SSF48179">
    <property type="entry name" value="6-phosphogluconate dehydrogenase C-terminal domain-like"/>
    <property type="match status" value="1"/>
</dbReference>
<dbReference type="NCBIfam" id="TIGR03026">
    <property type="entry name" value="NDP-sugDHase"/>
    <property type="match status" value="1"/>
</dbReference>
<accession>A0ABV6NP72</accession>
<dbReference type="PANTHER" id="PTHR43491:SF1">
    <property type="entry name" value="UDP-N-ACETYL-D-MANNOSAMINE DEHYDROGENASE"/>
    <property type="match status" value="1"/>
</dbReference>
<dbReference type="InterPro" id="IPR008927">
    <property type="entry name" value="6-PGluconate_DH-like_C_sf"/>
</dbReference>
<organism evidence="5 6">
    <name type="scientific">Halalkalibacter alkalisediminis</name>
    <dbReference type="NCBI Taxonomy" id="935616"/>
    <lineage>
        <taxon>Bacteria</taxon>
        <taxon>Bacillati</taxon>
        <taxon>Bacillota</taxon>
        <taxon>Bacilli</taxon>
        <taxon>Bacillales</taxon>
        <taxon>Bacillaceae</taxon>
        <taxon>Halalkalibacter</taxon>
    </lineage>
</organism>
<gene>
    <name evidence="5" type="ORF">ACFFH4_27380</name>
</gene>
<dbReference type="SMART" id="SM00984">
    <property type="entry name" value="UDPG_MGDP_dh_C"/>
    <property type="match status" value="1"/>
</dbReference>
<dbReference type="SUPFAM" id="SSF52413">
    <property type="entry name" value="UDP-glucose/GDP-mannose dehydrogenase C-terminal domain"/>
    <property type="match status" value="1"/>
</dbReference>
<comment type="similarity">
    <text evidence="3">Belongs to the UDP-glucose/GDP-mannose dehydrogenase family.</text>
</comment>
<proteinExistence type="inferred from homology"/>
<evidence type="ECO:0000313" key="5">
    <source>
        <dbReference type="EMBL" id="MFC0562550.1"/>
    </source>
</evidence>
<dbReference type="Pfam" id="PF03721">
    <property type="entry name" value="UDPG_MGDP_dh_N"/>
    <property type="match status" value="1"/>
</dbReference>
<dbReference type="RefSeq" id="WP_273847608.1">
    <property type="nucleotide sequence ID" value="NZ_JAQQWT010000028.1"/>
</dbReference>
<keyword evidence="1" id="KW-0560">Oxidoreductase</keyword>
<dbReference type="EMBL" id="JBHLTR010000136">
    <property type="protein sequence ID" value="MFC0562550.1"/>
    <property type="molecule type" value="Genomic_DNA"/>
</dbReference>
<evidence type="ECO:0000256" key="3">
    <source>
        <dbReference type="PIRNR" id="PIRNR000124"/>
    </source>
</evidence>
<dbReference type="PIRSF" id="PIRSF500136">
    <property type="entry name" value="UDP_ManNAc_DH"/>
    <property type="match status" value="1"/>
</dbReference>
<keyword evidence="6" id="KW-1185">Reference proteome</keyword>
<keyword evidence="2" id="KW-0520">NAD</keyword>
<dbReference type="Pfam" id="PF03720">
    <property type="entry name" value="UDPG_MGDP_dh_C"/>
    <property type="match status" value="1"/>
</dbReference>
<dbReference type="SUPFAM" id="SSF51735">
    <property type="entry name" value="NAD(P)-binding Rossmann-fold domains"/>
    <property type="match status" value="1"/>
</dbReference>
<feature type="domain" description="UDP-glucose/GDP-mannose dehydrogenase C-terminal" evidence="4">
    <location>
        <begin position="327"/>
        <end position="424"/>
    </location>
</feature>
<evidence type="ECO:0000313" key="6">
    <source>
        <dbReference type="Proteomes" id="UP001589833"/>
    </source>
</evidence>
<dbReference type="InterPro" id="IPR014026">
    <property type="entry name" value="UDP-Glc/GDP-Man_DH_dimer"/>
</dbReference>
<dbReference type="Pfam" id="PF00984">
    <property type="entry name" value="UDPG_MGDP_dh"/>
    <property type="match status" value="1"/>
</dbReference>
<dbReference type="InterPro" id="IPR036220">
    <property type="entry name" value="UDP-Glc/GDP-Man_DH_C_sf"/>
</dbReference>
<protein>
    <submittedName>
        <fullName evidence="5">Nucleotide sugar dehydrogenase</fullName>
    </submittedName>
</protein>
<dbReference type="Proteomes" id="UP001589833">
    <property type="component" value="Unassembled WGS sequence"/>
</dbReference>
<evidence type="ECO:0000259" key="4">
    <source>
        <dbReference type="SMART" id="SM00984"/>
    </source>
</evidence>
<dbReference type="InterPro" id="IPR001732">
    <property type="entry name" value="UDP-Glc/GDP-Man_DH_N"/>
</dbReference>
<name>A0ABV6NP72_9BACI</name>